<protein>
    <recommendedName>
        <fullName evidence="3">TIGR02281 family clan AA aspartic protease</fullName>
    </recommendedName>
</protein>
<dbReference type="InterPro" id="IPR001969">
    <property type="entry name" value="Aspartic_peptidase_AS"/>
</dbReference>
<dbReference type="InterPro" id="IPR034122">
    <property type="entry name" value="Retropepsin-like_bacterial"/>
</dbReference>
<dbReference type="EMBL" id="BMDE01000002">
    <property type="protein sequence ID" value="GGH90031.1"/>
    <property type="molecule type" value="Genomic_DNA"/>
</dbReference>
<keyword evidence="2" id="KW-1185">Reference proteome</keyword>
<proteinExistence type="predicted"/>
<dbReference type="Gene3D" id="2.40.70.10">
    <property type="entry name" value="Acid Proteases"/>
    <property type="match status" value="1"/>
</dbReference>
<dbReference type="NCBIfam" id="TIGR02281">
    <property type="entry name" value="clan_AA_DTGA"/>
    <property type="match status" value="1"/>
</dbReference>
<dbReference type="InterPro" id="IPR011969">
    <property type="entry name" value="Clan_AA_Asp_peptidase_C"/>
</dbReference>
<sequence length="173" mass="18987">MTATTLRYANRVMLIVAWLAALLLATQFFARWEERREHPNREPLSRQGEGFVEVQLASSRGGHYLLDGQINGQRVTLLLDTGATAVAVPQTLAATLGLQPGATLSVRTANGTVQAWRTQIDRLQLGAIELRDVAALITPAMEGDQVLLGMSALKRLEFTQRDGQLLLRQTTLP</sequence>
<evidence type="ECO:0008006" key="3">
    <source>
        <dbReference type="Google" id="ProtNLM"/>
    </source>
</evidence>
<name>A0ABQ2ADW3_9PSED</name>
<evidence type="ECO:0000313" key="2">
    <source>
        <dbReference type="Proteomes" id="UP000655550"/>
    </source>
</evidence>
<evidence type="ECO:0000313" key="1">
    <source>
        <dbReference type="EMBL" id="GGH90031.1"/>
    </source>
</evidence>
<dbReference type="PROSITE" id="PS00141">
    <property type="entry name" value="ASP_PROTEASE"/>
    <property type="match status" value="1"/>
</dbReference>
<reference evidence="2" key="1">
    <citation type="journal article" date="2019" name="Int. J. Syst. Evol. Microbiol.">
        <title>The Global Catalogue of Microorganisms (GCM) 10K type strain sequencing project: providing services to taxonomists for standard genome sequencing and annotation.</title>
        <authorList>
            <consortium name="The Broad Institute Genomics Platform"/>
            <consortium name="The Broad Institute Genome Sequencing Center for Infectious Disease"/>
            <person name="Wu L."/>
            <person name="Ma J."/>
        </authorList>
    </citation>
    <scope>NUCLEOTIDE SEQUENCE [LARGE SCALE GENOMIC DNA]</scope>
    <source>
        <strain evidence="2">CCM 8778</strain>
    </source>
</reference>
<dbReference type="CDD" id="cd05483">
    <property type="entry name" value="retropepsin_like_bacteria"/>
    <property type="match status" value="1"/>
</dbReference>
<dbReference type="Pfam" id="PF13975">
    <property type="entry name" value="gag-asp_proteas"/>
    <property type="match status" value="1"/>
</dbReference>
<organism evidence="1 2">
    <name type="scientific">Pseudomonas fluvialis</name>
    <dbReference type="NCBI Taxonomy" id="1793966"/>
    <lineage>
        <taxon>Bacteria</taxon>
        <taxon>Pseudomonadati</taxon>
        <taxon>Pseudomonadota</taxon>
        <taxon>Gammaproteobacteria</taxon>
        <taxon>Pseudomonadales</taxon>
        <taxon>Pseudomonadaceae</taxon>
        <taxon>Pseudomonas</taxon>
    </lineage>
</organism>
<gene>
    <name evidence="1" type="ORF">GCM10007363_06560</name>
</gene>
<comment type="caution">
    <text evidence="1">The sequence shown here is derived from an EMBL/GenBank/DDBJ whole genome shotgun (WGS) entry which is preliminary data.</text>
</comment>
<dbReference type="RefSeq" id="WP_229727134.1">
    <property type="nucleotide sequence ID" value="NZ_BMDE01000002.1"/>
</dbReference>
<dbReference type="InterPro" id="IPR021109">
    <property type="entry name" value="Peptidase_aspartic_dom_sf"/>
</dbReference>
<dbReference type="SUPFAM" id="SSF50630">
    <property type="entry name" value="Acid proteases"/>
    <property type="match status" value="1"/>
</dbReference>
<accession>A0ABQ2ADW3</accession>
<dbReference type="Proteomes" id="UP000655550">
    <property type="component" value="Unassembled WGS sequence"/>
</dbReference>